<dbReference type="Pfam" id="PF14322">
    <property type="entry name" value="SusD-like_3"/>
    <property type="match status" value="1"/>
</dbReference>
<dbReference type="Proteomes" id="UP000245250">
    <property type="component" value="Chromosome"/>
</dbReference>
<feature type="signal peptide" evidence="6">
    <location>
        <begin position="1"/>
        <end position="21"/>
    </location>
</feature>
<feature type="domain" description="SusD-like N-terminal" evidence="8">
    <location>
        <begin position="102"/>
        <end position="227"/>
    </location>
</feature>
<protein>
    <submittedName>
        <fullName evidence="9">RagB/SusD family nutrient uptake outer membrane protein</fullName>
    </submittedName>
</protein>
<evidence type="ECO:0000256" key="2">
    <source>
        <dbReference type="ARBA" id="ARBA00006275"/>
    </source>
</evidence>
<keyword evidence="10" id="KW-1185">Reference proteome</keyword>
<dbReference type="RefSeq" id="WP_109191710.1">
    <property type="nucleotide sequence ID" value="NZ_CP029255.1"/>
</dbReference>
<keyword evidence="3 6" id="KW-0732">Signal</keyword>
<dbReference type="InterPro" id="IPR011990">
    <property type="entry name" value="TPR-like_helical_dom_sf"/>
</dbReference>
<sequence>MKTIKFKYIYFAVALAALAGACSEDFVSIDPKGQFDSSTYFSNEQQCYAALIGVYDPLRKNTGGFENLVAMLNAGSDDFYAGGGSATDGNGIQNFSKHSLSSISIPSSYWDDHYQGVSRANMLISKLPAATMGEDVRARFTAEAKALRAFYYFNLVRMFKNIPLVLVPLNTQTIYDPEQVTPEVIYAQIEKDLLEAIPNLPNTVDAKTESGRFNKGTAQAILGKVYLFENKKTEAAAVLAEVNGTPGATNQYGNKLLTKFSDLWVTSNKFNAESILEVSHSSAGNSDWGFWGQGKDEGNSLNVMVGPRGYSRPDGSDAPDLPAGWAFNVATQKLYDAMKTDPRFEATIFDLKALKAAGKADYIPAYQDTGYFLNKYLPRQSDVRTGGGAAELNYKQNSYVIRLADTYLMEAEALGSGARAQALLDAVRARVGLPSVPVTLAAIKNERRMELAGEGHRFFDLVRWGDAAAALSDRGFDAGTDEIFPIPFKELNGTKLKQNPNYQ</sequence>
<evidence type="ECO:0000256" key="3">
    <source>
        <dbReference type="ARBA" id="ARBA00022729"/>
    </source>
</evidence>
<dbReference type="Pfam" id="PF07980">
    <property type="entry name" value="SusD_RagB"/>
    <property type="match status" value="1"/>
</dbReference>
<comment type="subcellular location">
    <subcellularLocation>
        <location evidence="1">Cell outer membrane</location>
    </subcellularLocation>
</comment>
<evidence type="ECO:0000256" key="6">
    <source>
        <dbReference type="SAM" id="SignalP"/>
    </source>
</evidence>
<reference evidence="9 10" key="1">
    <citation type="submission" date="2018-05" db="EMBL/GenBank/DDBJ databases">
        <title>Genome sequencing of Flavobacterium sp. HYN0056.</title>
        <authorList>
            <person name="Yi H."/>
            <person name="Baek C."/>
        </authorList>
    </citation>
    <scope>NUCLEOTIDE SEQUENCE [LARGE SCALE GENOMIC DNA]</scope>
    <source>
        <strain evidence="9 10">HYN0056</strain>
    </source>
</reference>
<dbReference type="Gene3D" id="1.25.40.390">
    <property type="match status" value="1"/>
</dbReference>
<dbReference type="InterPro" id="IPR033985">
    <property type="entry name" value="SusD-like_N"/>
</dbReference>
<dbReference type="CDD" id="cd08977">
    <property type="entry name" value="SusD"/>
    <property type="match status" value="1"/>
</dbReference>
<dbReference type="PROSITE" id="PS51257">
    <property type="entry name" value="PROKAR_LIPOPROTEIN"/>
    <property type="match status" value="1"/>
</dbReference>
<evidence type="ECO:0000256" key="4">
    <source>
        <dbReference type="ARBA" id="ARBA00023136"/>
    </source>
</evidence>
<feature type="chain" id="PRO_5015583633" evidence="6">
    <location>
        <begin position="22"/>
        <end position="503"/>
    </location>
</feature>
<evidence type="ECO:0000256" key="5">
    <source>
        <dbReference type="ARBA" id="ARBA00023237"/>
    </source>
</evidence>
<dbReference type="KEGG" id="fcr:HYN56_08105"/>
<keyword evidence="5" id="KW-0998">Cell outer membrane</keyword>
<accession>A0A2S1YJK2</accession>
<name>A0A2S1YJK2_9FLAO</name>
<dbReference type="EMBL" id="CP029255">
    <property type="protein sequence ID" value="AWK04196.1"/>
    <property type="molecule type" value="Genomic_DNA"/>
</dbReference>
<evidence type="ECO:0000259" key="7">
    <source>
        <dbReference type="Pfam" id="PF07980"/>
    </source>
</evidence>
<gene>
    <name evidence="9" type="ORF">HYN56_08105</name>
</gene>
<dbReference type="GO" id="GO:0009279">
    <property type="term" value="C:cell outer membrane"/>
    <property type="evidence" value="ECO:0007669"/>
    <property type="project" value="UniProtKB-SubCell"/>
</dbReference>
<dbReference type="OrthoDB" id="5694214at2"/>
<dbReference type="SUPFAM" id="SSF48452">
    <property type="entry name" value="TPR-like"/>
    <property type="match status" value="1"/>
</dbReference>
<comment type="similarity">
    <text evidence="2">Belongs to the SusD family.</text>
</comment>
<organism evidence="9 10">
    <name type="scientific">Flavobacterium crocinum</name>
    <dbReference type="NCBI Taxonomy" id="2183896"/>
    <lineage>
        <taxon>Bacteria</taxon>
        <taxon>Pseudomonadati</taxon>
        <taxon>Bacteroidota</taxon>
        <taxon>Flavobacteriia</taxon>
        <taxon>Flavobacteriales</taxon>
        <taxon>Flavobacteriaceae</taxon>
        <taxon>Flavobacterium</taxon>
    </lineage>
</organism>
<feature type="domain" description="RagB/SusD" evidence="7">
    <location>
        <begin position="357"/>
        <end position="472"/>
    </location>
</feature>
<dbReference type="AlphaFoldDB" id="A0A2S1YJK2"/>
<dbReference type="InterPro" id="IPR012944">
    <property type="entry name" value="SusD_RagB_dom"/>
</dbReference>
<evidence type="ECO:0000256" key="1">
    <source>
        <dbReference type="ARBA" id="ARBA00004442"/>
    </source>
</evidence>
<evidence type="ECO:0000313" key="9">
    <source>
        <dbReference type="EMBL" id="AWK04196.1"/>
    </source>
</evidence>
<evidence type="ECO:0000259" key="8">
    <source>
        <dbReference type="Pfam" id="PF14322"/>
    </source>
</evidence>
<keyword evidence="4" id="KW-0472">Membrane</keyword>
<proteinExistence type="inferred from homology"/>
<evidence type="ECO:0000313" key="10">
    <source>
        <dbReference type="Proteomes" id="UP000245250"/>
    </source>
</evidence>